<dbReference type="Proteomes" id="UP001165342">
    <property type="component" value="Unassembled WGS sequence"/>
</dbReference>
<organism evidence="1 2">
    <name type="scientific">Sphingomonas hankyongi</name>
    <dbReference type="NCBI Taxonomy" id="2908209"/>
    <lineage>
        <taxon>Bacteria</taxon>
        <taxon>Pseudomonadati</taxon>
        <taxon>Pseudomonadota</taxon>
        <taxon>Alphaproteobacteria</taxon>
        <taxon>Sphingomonadales</taxon>
        <taxon>Sphingomonadaceae</taxon>
        <taxon>Sphingomonas</taxon>
    </lineage>
</organism>
<comment type="caution">
    <text evidence="1">The sequence shown here is derived from an EMBL/GenBank/DDBJ whole genome shotgun (WGS) entry which is preliminary data.</text>
</comment>
<name>A0ABT0S263_9SPHN</name>
<protein>
    <submittedName>
        <fullName evidence="1">Uncharacterized protein</fullName>
    </submittedName>
</protein>
<evidence type="ECO:0000313" key="1">
    <source>
        <dbReference type="EMBL" id="MCL6729867.1"/>
    </source>
</evidence>
<sequence length="250" mass="28335">MFRMLKLRPPHGWRTVLWELAIVTLGVLIALAAQQWAEARSWDAKLRQSRAAISGELAKHYNWSVEWRVILPCLVAQTDRLRDRVERSGSVLQPAPLFSEAAVPRYTIRLPGKEYSDAAWQAAIADGTASRLPPELRRELADHYTQAAMLRAETQSNLEDQMTLQTFGRPLLLDAVVRFSLIERLERLRGRVEFMDVQAGQLIDHIQTVGMVPRPADAVRDVERFGTYKFCKSQGLPTRSFADGMKAVPN</sequence>
<reference evidence="1" key="1">
    <citation type="submission" date="2022-05" db="EMBL/GenBank/DDBJ databases">
        <authorList>
            <person name="Jo J.-H."/>
            <person name="Im W.-T."/>
        </authorList>
    </citation>
    <scope>NUCLEOTIDE SEQUENCE</scope>
    <source>
        <strain evidence="1">SE220</strain>
    </source>
</reference>
<keyword evidence="2" id="KW-1185">Reference proteome</keyword>
<accession>A0ABT0S263</accession>
<dbReference type="RefSeq" id="WP_249831335.1">
    <property type="nucleotide sequence ID" value="NZ_JAMGBE010000002.1"/>
</dbReference>
<evidence type="ECO:0000313" key="2">
    <source>
        <dbReference type="Proteomes" id="UP001165342"/>
    </source>
</evidence>
<proteinExistence type="predicted"/>
<dbReference type="EMBL" id="JAMGBE010000002">
    <property type="protein sequence ID" value="MCL6729867.1"/>
    <property type="molecule type" value="Genomic_DNA"/>
</dbReference>
<gene>
    <name evidence="1" type="ORF">LZ538_07335</name>
</gene>